<dbReference type="Proteomes" id="UP000762676">
    <property type="component" value="Unassembled WGS sequence"/>
</dbReference>
<sequence length="451" mass="50642">MISAQWSLVDISAQLWTLCPGLVFILIFSIIIGRKSRSIGYVCSGWFSKRVKTPDRASLAHKEDLPRSIQKQLDPFHKEQKSDAEVRNHISDEMSQCMQQSQLAGFFTTPEEYERASEVTPNPEFACSVKNMDNETYPNSIEMDIFLPNKNANFSSDTQPLLDSNQLVDQHFFRETCMRNSETATCSPRGIKDNHKYASSYLGSLSQLETPVDVKTDLRLQEESDSILSNLSSVISDVSKSVAEITVSSSATTGDFDHCLFPGSELSHTIMTKKNETTQTCRMSSCVALFLSKGTMTDPLFSDSSVSTHGKPCRLVRHHSTSTSGPFMKKLRRAHRLLVEARKTSRCDQASSTVKWRKVLNRYKHKMQHLTSHLAKRDEMMGGTSSRITVLRGEIKDALLAVRSTKERLTTQCKLNSALMDVIESKSDNPTYGTDLYPLESNGLKQEQRGP</sequence>
<keyword evidence="2" id="KW-0472">Membrane</keyword>
<evidence type="ECO:0000313" key="3">
    <source>
        <dbReference type="EMBL" id="GFR66600.1"/>
    </source>
</evidence>
<feature type="transmembrane region" description="Helical" evidence="2">
    <location>
        <begin position="13"/>
        <end position="32"/>
    </location>
</feature>
<keyword evidence="2" id="KW-1133">Transmembrane helix</keyword>
<comment type="caution">
    <text evidence="3">The sequence shown here is derived from an EMBL/GenBank/DDBJ whole genome shotgun (WGS) entry which is preliminary data.</text>
</comment>
<name>A0AAV4F0Z9_9GAST</name>
<organism evidence="3 4">
    <name type="scientific">Elysia marginata</name>
    <dbReference type="NCBI Taxonomy" id="1093978"/>
    <lineage>
        <taxon>Eukaryota</taxon>
        <taxon>Metazoa</taxon>
        <taxon>Spiralia</taxon>
        <taxon>Lophotrochozoa</taxon>
        <taxon>Mollusca</taxon>
        <taxon>Gastropoda</taxon>
        <taxon>Heterobranchia</taxon>
        <taxon>Euthyneura</taxon>
        <taxon>Panpulmonata</taxon>
        <taxon>Sacoglossa</taxon>
        <taxon>Placobranchoidea</taxon>
        <taxon>Plakobranchidae</taxon>
        <taxon>Elysia</taxon>
    </lineage>
</organism>
<protein>
    <submittedName>
        <fullName evidence="3">Uncharacterized protein</fullName>
    </submittedName>
</protein>
<keyword evidence="2" id="KW-0812">Transmembrane</keyword>
<proteinExistence type="predicted"/>
<keyword evidence="4" id="KW-1185">Reference proteome</keyword>
<accession>A0AAV4F0Z9</accession>
<evidence type="ECO:0000313" key="4">
    <source>
        <dbReference type="Proteomes" id="UP000762676"/>
    </source>
</evidence>
<reference evidence="3 4" key="1">
    <citation type="journal article" date="2021" name="Elife">
        <title>Chloroplast acquisition without the gene transfer in kleptoplastic sea slugs, Plakobranchus ocellatus.</title>
        <authorList>
            <person name="Maeda T."/>
            <person name="Takahashi S."/>
            <person name="Yoshida T."/>
            <person name="Shimamura S."/>
            <person name="Takaki Y."/>
            <person name="Nagai Y."/>
            <person name="Toyoda A."/>
            <person name="Suzuki Y."/>
            <person name="Arimoto A."/>
            <person name="Ishii H."/>
            <person name="Satoh N."/>
            <person name="Nishiyama T."/>
            <person name="Hasebe M."/>
            <person name="Maruyama T."/>
            <person name="Minagawa J."/>
            <person name="Obokata J."/>
            <person name="Shigenobu S."/>
        </authorList>
    </citation>
    <scope>NUCLEOTIDE SEQUENCE [LARGE SCALE GENOMIC DNA]</scope>
</reference>
<evidence type="ECO:0000256" key="1">
    <source>
        <dbReference type="SAM" id="MobiDB-lite"/>
    </source>
</evidence>
<gene>
    <name evidence="3" type="ORF">ElyMa_005563900</name>
</gene>
<evidence type="ECO:0000256" key="2">
    <source>
        <dbReference type="SAM" id="Phobius"/>
    </source>
</evidence>
<feature type="region of interest" description="Disordered" evidence="1">
    <location>
        <begin position="431"/>
        <end position="451"/>
    </location>
</feature>
<dbReference type="EMBL" id="BMAT01011089">
    <property type="protein sequence ID" value="GFR66600.1"/>
    <property type="molecule type" value="Genomic_DNA"/>
</dbReference>
<dbReference type="AlphaFoldDB" id="A0AAV4F0Z9"/>